<sequence length="689" mass="75851">MATPQSMKPAPSQQGKTPQQSHHGATGTPGASASTPYSNLHAFSPHGPRSSPQQIKKSPATTGTLMGSSSQPGAAPMNFDSPSAAAFMASFDASLVDNMGITSMGMPRPSGDEERQHRLNDVLQILRQKKGVVSNEGLERLTKRVGLDCMWEDVPPVKNFVIAGNTVALEICMKDHVVQTVKLDFSVSKDPVTKYASKAEAILLDDLKLAPGQHPWTKSLDKFAANLERLAALDKLSVLDKEKSHLVTHDAVAGLYESLEKLHEWDVKRLQDNAELSTKGDEHIGVVAMCERNGRPVMHERGHVGMCLDYWREHRLYIPRGEQAKEKLKSAKTWGILIGCAPRDPLYPAPVRVSSEWLADDIELPATDGLQEPMLDWQQPPDCILPGDDDSQPHDGLMALTGPKLPDIMFMAAFDPPVTLPFSVWIEMRHVTGAPVGDPPPYMPTFDSLIFPPGPDYNAAEPRVITATKLVKAFTKDKKPAPKTYENRLFIHKPVYGQALTDLPFSHPSQLVAMLPTLRQYAFLQILLDRAFGIGEEKPMASAKSKADVPAKVVTAKADEFDTWMSEGNKDTQAQENEQVTAEATSDQETVKIDITLNAHPQPNPKLQIMFPYRGRPAQITVDIERNGVVQVESCNIVDDEGRAVDETGSPVDGGVPNPAWSKERLGRRLMFFEDIGLWCEWIRVNVGP</sequence>
<gene>
    <name evidence="10" type="ORF">SLS63_007801</name>
</gene>
<evidence type="ECO:0000256" key="1">
    <source>
        <dbReference type="ARBA" id="ARBA00004123"/>
    </source>
</evidence>
<dbReference type="Pfam" id="PF10744">
    <property type="entry name" value="Med1"/>
    <property type="match status" value="1"/>
</dbReference>
<keyword evidence="4 7" id="KW-0010">Activator</keyword>
<dbReference type="PANTHER" id="PTHR35041:SF4">
    <property type="entry name" value="MEDIATOR OF RNA POLYMERASE II TRANSCRIPTION SUBUNIT 1"/>
    <property type="match status" value="1"/>
</dbReference>
<dbReference type="InterPro" id="IPR019680">
    <property type="entry name" value="Mediator_Med1"/>
</dbReference>
<feature type="domain" description="Mediator complex subunit Med1" evidence="9">
    <location>
        <begin position="121"/>
        <end position="532"/>
    </location>
</feature>
<evidence type="ECO:0000313" key="10">
    <source>
        <dbReference type="EMBL" id="KAK7726124.1"/>
    </source>
</evidence>
<dbReference type="EMBL" id="JAKNSF020000045">
    <property type="protein sequence ID" value="KAK7726124.1"/>
    <property type="molecule type" value="Genomic_DNA"/>
</dbReference>
<accession>A0ABR1P4B1</accession>
<name>A0ABR1P4B1_DIAER</name>
<feature type="compositionally biased region" description="Polar residues" evidence="8">
    <location>
        <begin position="1"/>
        <end position="38"/>
    </location>
</feature>
<keyword evidence="6 7" id="KW-0539">Nucleus</keyword>
<evidence type="ECO:0000256" key="5">
    <source>
        <dbReference type="ARBA" id="ARBA00023163"/>
    </source>
</evidence>
<comment type="function">
    <text evidence="7">Component of the Mediator complex, a coactivator involved in the regulated transcription of nearly all RNA polymerase II-dependent genes. Mediator functions as a bridge to convey information from gene-specific regulatory proteins to the basal RNA polymerase II transcription machinery. Mediator is recruited to promoters by direct interactions with regulatory proteins and serves as a scaffold for the assembly of a functional preinitiation complex with RNA polymerase II and the general transcription factors.</text>
</comment>
<protein>
    <recommendedName>
        <fullName evidence="7">Mediator of RNA polymerase II transcription subunit 1</fullName>
    </recommendedName>
    <alternativeName>
        <fullName evidence="7">Mediator complex subunit 1</fullName>
    </alternativeName>
</protein>
<comment type="similarity">
    <text evidence="2 7">Belongs to the Mediator complex subunit 1 family.</text>
</comment>
<evidence type="ECO:0000256" key="8">
    <source>
        <dbReference type="SAM" id="MobiDB-lite"/>
    </source>
</evidence>
<organism evidence="10 11">
    <name type="scientific">Diaporthe eres</name>
    <name type="common">Phomopsis oblonga</name>
    <dbReference type="NCBI Taxonomy" id="83184"/>
    <lineage>
        <taxon>Eukaryota</taxon>
        <taxon>Fungi</taxon>
        <taxon>Dikarya</taxon>
        <taxon>Ascomycota</taxon>
        <taxon>Pezizomycotina</taxon>
        <taxon>Sordariomycetes</taxon>
        <taxon>Sordariomycetidae</taxon>
        <taxon>Diaporthales</taxon>
        <taxon>Diaporthaceae</taxon>
        <taxon>Diaporthe</taxon>
        <taxon>Diaporthe eres species complex</taxon>
    </lineage>
</organism>
<evidence type="ECO:0000256" key="3">
    <source>
        <dbReference type="ARBA" id="ARBA00023015"/>
    </source>
</evidence>
<evidence type="ECO:0000256" key="7">
    <source>
        <dbReference type="RuleBase" id="RU364059"/>
    </source>
</evidence>
<feature type="region of interest" description="Disordered" evidence="8">
    <location>
        <begin position="1"/>
        <end position="77"/>
    </location>
</feature>
<evidence type="ECO:0000313" key="11">
    <source>
        <dbReference type="Proteomes" id="UP001430848"/>
    </source>
</evidence>
<evidence type="ECO:0000256" key="4">
    <source>
        <dbReference type="ARBA" id="ARBA00023159"/>
    </source>
</evidence>
<keyword evidence="5 7" id="KW-0804">Transcription</keyword>
<comment type="subcellular location">
    <subcellularLocation>
        <location evidence="1 7">Nucleus</location>
    </subcellularLocation>
</comment>
<reference evidence="10 11" key="1">
    <citation type="submission" date="2024-02" db="EMBL/GenBank/DDBJ databases">
        <title>De novo assembly and annotation of 12 fungi associated with fruit tree decline syndrome in Ontario, Canada.</title>
        <authorList>
            <person name="Sulman M."/>
            <person name="Ellouze W."/>
            <person name="Ilyukhin E."/>
        </authorList>
    </citation>
    <scope>NUCLEOTIDE SEQUENCE [LARGE SCALE GENOMIC DNA]</scope>
    <source>
        <strain evidence="10 11">M169</strain>
    </source>
</reference>
<keyword evidence="3 7" id="KW-0805">Transcription regulation</keyword>
<evidence type="ECO:0000259" key="9">
    <source>
        <dbReference type="Pfam" id="PF10744"/>
    </source>
</evidence>
<evidence type="ECO:0000256" key="2">
    <source>
        <dbReference type="ARBA" id="ARBA00006210"/>
    </source>
</evidence>
<dbReference type="Proteomes" id="UP001430848">
    <property type="component" value="Unassembled WGS sequence"/>
</dbReference>
<evidence type="ECO:0000256" key="6">
    <source>
        <dbReference type="ARBA" id="ARBA00023242"/>
    </source>
</evidence>
<dbReference type="PANTHER" id="PTHR35041">
    <property type="entry name" value="MEDIATOR OF RNA POLYMERASE II TRANSCRIPTION SUBUNIT 1"/>
    <property type="match status" value="1"/>
</dbReference>
<comment type="caution">
    <text evidence="10">The sequence shown here is derived from an EMBL/GenBank/DDBJ whole genome shotgun (WGS) entry which is preliminary data.</text>
</comment>
<keyword evidence="11" id="KW-1185">Reference proteome</keyword>
<proteinExistence type="inferred from homology"/>
<feature type="compositionally biased region" description="Polar residues" evidence="8">
    <location>
        <begin position="50"/>
        <end position="72"/>
    </location>
</feature>